<dbReference type="PIRSF" id="PIRSF029827">
    <property type="entry name" value="Fe_traffic_YggX"/>
    <property type="match status" value="1"/>
</dbReference>
<dbReference type="InterPro" id="IPR007457">
    <property type="entry name" value="Fe_traffick_prot_YggX"/>
</dbReference>
<organism evidence="2 3">
    <name type="scientific">Buchnera aphidicola</name>
    <name type="common">Cinara strobi</name>
    <dbReference type="NCBI Taxonomy" id="1921549"/>
    <lineage>
        <taxon>Bacteria</taxon>
        <taxon>Pseudomonadati</taxon>
        <taxon>Pseudomonadota</taxon>
        <taxon>Gammaproteobacteria</taxon>
        <taxon>Enterobacterales</taxon>
        <taxon>Erwiniaceae</taxon>
        <taxon>Buchnera</taxon>
    </lineage>
</organism>
<dbReference type="PANTHER" id="PTHR36965">
    <property type="entry name" value="FE(2+)-TRAFFICKING PROTEIN-RELATED"/>
    <property type="match status" value="1"/>
</dbReference>
<accession>A0A3B1DMH2</accession>
<dbReference type="InterPro" id="IPR036766">
    <property type="entry name" value="Fe_traffick_prot_YggX_sf"/>
</dbReference>
<reference evidence="3" key="1">
    <citation type="submission" date="2018-09" db="EMBL/GenBank/DDBJ databases">
        <authorList>
            <person name="Manzano-Marin A."/>
            <person name="Manzano-Marin A."/>
        </authorList>
    </citation>
    <scope>NUCLEOTIDE SEQUENCE [LARGE SCALE GENOMIC DNA]</scope>
    <source>
        <strain evidence="3">BuCistrobi</strain>
    </source>
</reference>
<evidence type="ECO:0000313" key="2">
    <source>
        <dbReference type="EMBL" id="VAX76871.1"/>
    </source>
</evidence>
<dbReference type="GO" id="GO:0005506">
    <property type="term" value="F:iron ion binding"/>
    <property type="evidence" value="ECO:0007669"/>
    <property type="project" value="InterPro"/>
</dbReference>
<dbReference type="Gene3D" id="1.10.3880.10">
    <property type="entry name" value="Fe(II) trafficking protein YggX"/>
    <property type="match status" value="1"/>
</dbReference>
<name>A0A3B1DMH2_9GAMM</name>
<protein>
    <submittedName>
        <fullName evidence="2">Probable Fe(2+)-trafficking protein, partial</fullName>
    </submittedName>
</protein>
<dbReference type="EMBL" id="LR025085">
    <property type="protein sequence ID" value="VAX76871.1"/>
    <property type="molecule type" value="Genomic_DNA"/>
</dbReference>
<evidence type="ECO:0000313" key="3">
    <source>
        <dbReference type="Proteomes" id="UP000271849"/>
    </source>
</evidence>
<dbReference type="SUPFAM" id="SSF111148">
    <property type="entry name" value="YggX-like"/>
    <property type="match status" value="1"/>
</dbReference>
<sequence>MKKKKRIVFCDFFKKNKEGLDYQFFPGKIGKRIYQNISKEAWAFWIKKQTKIINEKKLNMFLDQDRAFLEKEMENFLFYKK</sequence>
<evidence type="ECO:0000256" key="1">
    <source>
        <dbReference type="ARBA" id="ARBA00023004"/>
    </source>
</evidence>
<dbReference type="RefSeq" id="WP_158349230.1">
    <property type="nucleotide sequence ID" value="NZ_LR025085.1"/>
</dbReference>
<gene>
    <name evidence="2" type="primary">yggX</name>
    <name evidence="2" type="ORF">BUCINSTRO3249_0375</name>
</gene>
<dbReference type="Proteomes" id="UP000271849">
    <property type="component" value="Chromosome"/>
</dbReference>
<dbReference type="GO" id="GO:0005829">
    <property type="term" value="C:cytosol"/>
    <property type="evidence" value="ECO:0007669"/>
    <property type="project" value="TreeGrafter"/>
</dbReference>
<dbReference type="NCBIfam" id="NF003817">
    <property type="entry name" value="PRK05408.1"/>
    <property type="match status" value="1"/>
</dbReference>
<dbReference type="GO" id="GO:0034599">
    <property type="term" value="P:cellular response to oxidative stress"/>
    <property type="evidence" value="ECO:0007669"/>
    <property type="project" value="TreeGrafter"/>
</dbReference>
<keyword evidence="1" id="KW-0408">Iron</keyword>
<dbReference type="OrthoDB" id="9804318at2"/>
<dbReference type="Pfam" id="PF04362">
    <property type="entry name" value="Iron_traffic"/>
    <property type="match status" value="1"/>
</dbReference>
<dbReference type="AlphaFoldDB" id="A0A3B1DMH2"/>
<proteinExistence type="predicted"/>
<dbReference type="PANTHER" id="PTHR36965:SF1">
    <property type="entry name" value="FE(2+)-TRAFFICKING PROTEIN-RELATED"/>
    <property type="match status" value="1"/>
</dbReference>